<dbReference type="EMBL" id="BPLR01018805">
    <property type="protein sequence ID" value="GIZ02383.1"/>
    <property type="molecule type" value="Genomic_DNA"/>
</dbReference>
<proteinExistence type="predicted"/>
<dbReference type="AlphaFoldDB" id="A0AAV4Y4W2"/>
<evidence type="ECO:0000313" key="3">
    <source>
        <dbReference type="Proteomes" id="UP001054945"/>
    </source>
</evidence>
<organism evidence="2 3">
    <name type="scientific">Caerostris extrusa</name>
    <name type="common">Bark spider</name>
    <name type="synonym">Caerostris bankana</name>
    <dbReference type="NCBI Taxonomy" id="172846"/>
    <lineage>
        <taxon>Eukaryota</taxon>
        <taxon>Metazoa</taxon>
        <taxon>Ecdysozoa</taxon>
        <taxon>Arthropoda</taxon>
        <taxon>Chelicerata</taxon>
        <taxon>Arachnida</taxon>
        <taxon>Araneae</taxon>
        <taxon>Araneomorphae</taxon>
        <taxon>Entelegynae</taxon>
        <taxon>Araneoidea</taxon>
        <taxon>Araneidae</taxon>
        <taxon>Caerostris</taxon>
    </lineage>
</organism>
<name>A0AAV4Y4W2_CAEEX</name>
<sequence>MPRVLSWPVMDFLSGSMRISLEANVVQETHTRLCCTGGWEDAKGLGLVSRHHHLPSIFPQRRFPIDSDLKPKHSSSQTPQKLADGKYLPEQSLRSIKGKTF</sequence>
<protein>
    <submittedName>
        <fullName evidence="2">Uncharacterized protein</fullName>
    </submittedName>
</protein>
<keyword evidence="3" id="KW-1185">Reference proteome</keyword>
<reference evidence="2 3" key="1">
    <citation type="submission" date="2021-06" db="EMBL/GenBank/DDBJ databases">
        <title>Caerostris extrusa draft genome.</title>
        <authorList>
            <person name="Kono N."/>
            <person name="Arakawa K."/>
        </authorList>
    </citation>
    <scope>NUCLEOTIDE SEQUENCE [LARGE SCALE GENOMIC DNA]</scope>
</reference>
<comment type="caution">
    <text evidence="2">The sequence shown here is derived from an EMBL/GenBank/DDBJ whole genome shotgun (WGS) entry which is preliminary data.</text>
</comment>
<evidence type="ECO:0000313" key="2">
    <source>
        <dbReference type="EMBL" id="GIZ02383.1"/>
    </source>
</evidence>
<gene>
    <name evidence="2" type="ORF">CEXT_585641</name>
</gene>
<evidence type="ECO:0000256" key="1">
    <source>
        <dbReference type="SAM" id="MobiDB-lite"/>
    </source>
</evidence>
<dbReference type="Proteomes" id="UP001054945">
    <property type="component" value="Unassembled WGS sequence"/>
</dbReference>
<accession>A0AAV4Y4W2</accession>
<feature type="region of interest" description="Disordered" evidence="1">
    <location>
        <begin position="65"/>
        <end position="89"/>
    </location>
</feature>